<gene>
    <name evidence="1" type="ORF">F2Q70_00033106</name>
</gene>
<dbReference type="EMBL" id="QGKY02002305">
    <property type="protein sequence ID" value="KAF2531534.1"/>
    <property type="molecule type" value="Genomic_DNA"/>
</dbReference>
<protein>
    <submittedName>
        <fullName evidence="1">Uncharacterized protein</fullName>
    </submittedName>
</protein>
<sequence>MDCSGGGREMGLRLKVPLFMSDQRDQSNTNGYTVAELTFTKLKQQPKKKTTTLLFPDIVIISTLLFSEVGALHSSTLSFTEEHMAENVKEHGDGSAELVKSMGDNKYASLMRPAGRYYSAIKDVMVCGKGRYTLVKDVDDVENGAYDKPLPCFGCGIGWFS</sequence>
<accession>A0A8S9FEY2</accession>
<dbReference type="PANTHER" id="PTHR46666">
    <property type="entry name" value="60S RIBOSOMAL L18A-LIKE PROTEIN"/>
    <property type="match status" value="1"/>
</dbReference>
<proteinExistence type="predicted"/>
<name>A0A8S9FEY2_BRACR</name>
<dbReference type="PANTHER" id="PTHR46666:SF6">
    <property type="entry name" value="RIBOSOMAL PROTEIN L18AE FAMILY"/>
    <property type="match status" value="1"/>
</dbReference>
<organism evidence="1">
    <name type="scientific">Brassica cretica</name>
    <name type="common">Mustard</name>
    <dbReference type="NCBI Taxonomy" id="69181"/>
    <lineage>
        <taxon>Eukaryota</taxon>
        <taxon>Viridiplantae</taxon>
        <taxon>Streptophyta</taxon>
        <taxon>Embryophyta</taxon>
        <taxon>Tracheophyta</taxon>
        <taxon>Spermatophyta</taxon>
        <taxon>Magnoliopsida</taxon>
        <taxon>eudicotyledons</taxon>
        <taxon>Gunneridae</taxon>
        <taxon>Pentapetalae</taxon>
        <taxon>rosids</taxon>
        <taxon>malvids</taxon>
        <taxon>Brassicales</taxon>
        <taxon>Brassicaceae</taxon>
        <taxon>Brassiceae</taxon>
        <taxon>Brassica</taxon>
    </lineage>
</organism>
<dbReference type="AlphaFoldDB" id="A0A8S9FEY2"/>
<evidence type="ECO:0000313" key="1">
    <source>
        <dbReference type="EMBL" id="KAF2531534.1"/>
    </source>
</evidence>
<comment type="caution">
    <text evidence="1">The sequence shown here is derived from an EMBL/GenBank/DDBJ whole genome shotgun (WGS) entry which is preliminary data.</text>
</comment>
<reference evidence="1" key="1">
    <citation type="submission" date="2019-12" db="EMBL/GenBank/DDBJ databases">
        <title>Genome sequencing and annotation of Brassica cretica.</title>
        <authorList>
            <person name="Studholme D.J."/>
            <person name="Sarris P.F."/>
        </authorList>
    </citation>
    <scope>NUCLEOTIDE SEQUENCE</scope>
    <source>
        <strain evidence="1">PFS-102/07</strain>
        <tissue evidence="1">Leaf</tissue>
    </source>
</reference>